<comment type="caution">
    <text evidence="1">The sequence shown here is derived from an EMBL/GenBank/DDBJ whole genome shotgun (WGS) entry which is preliminary data.</text>
</comment>
<reference evidence="1 2" key="1">
    <citation type="submission" date="2020-08" db="EMBL/GenBank/DDBJ databases">
        <title>Genomic Encyclopedia of Type Strains, Phase IV (KMG-IV): sequencing the most valuable type-strain genomes for metagenomic binning, comparative biology and taxonomic classification.</title>
        <authorList>
            <person name="Goeker M."/>
        </authorList>
    </citation>
    <scope>NUCLEOTIDE SEQUENCE [LARGE SCALE GENOMIC DNA]</scope>
    <source>
        <strain evidence="1 2">DSM 102134</strain>
    </source>
</reference>
<dbReference type="Proteomes" id="UP000535501">
    <property type="component" value="Unassembled WGS sequence"/>
</dbReference>
<accession>A0A7X0DEI3</accession>
<dbReference type="EMBL" id="JACHEJ010000015">
    <property type="protein sequence ID" value="MBB6181952.1"/>
    <property type="molecule type" value="Genomic_DNA"/>
</dbReference>
<keyword evidence="2" id="KW-1185">Reference proteome</keyword>
<dbReference type="AlphaFoldDB" id="A0A7X0DEI3"/>
<protein>
    <submittedName>
        <fullName evidence="1">Uncharacterized protein</fullName>
    </submittedName>
</protein>
<name>A0A7X0DEI3_9HYPH</name>
<evidence type="ECO:0000313" key="2">
    <source>
        <dbReference type="Proteomes" id="UP000535501"/>
    </source>
</evidence>
<dbReference type="RefSeq" id="WP_077548648.1">
    <property type="nucleotide sequence ID" value="NZ_JACHEJ010000015.1"/>
</dbReference>
<proteinExistence type="predicted"/>
<gene>
    <name evidence="1" type="ORF">HNQ75_003940</name>
</gene>
<evidence type="ECO:0000313" key="1">
    <source>
        <dbReference type="EMBL" id="MBB6181952.1"/>
    </source>
</evidence>
<sequence length="90" mass="9881">MTTPVTAPVVQTLDAQASLVADLNAHLQHDGFQYYVDKLLLTEDMLPIQRHYAASLIEAFLVHHVLDLAFEADQLAKKQPAHAEGGSEVC</sequence>
<organism evidence="1 2">
    <name type="scientific">Pseudorhizobium flavum</name>
    <dbReference type="NCBI Taxonomy" id="1335061"/>
    <lineage>
        <taxon>Bacteria</taxon>
        <taxon>Pseudomonadati</taxon>
        <taxon>Pseudomonadota</taxon>
        <taxon>Alphaproteobacteria</taxon>
        <taxon>Hyphomicrobiales</taxon>
        <taxon>Rhizobiaceae</taxon>
        <taxon>Rhizobium/Agrobacterium group</taxon>
        <taxon>Pseudorhizobium</taxon>
    </lineage>
</organism>